<dbReference type="PIRSF" id="PIRSF004976">
    <property type="entry name" value="ATPase_YdaO"/>
    <property type="match status" value="1"/>
</dbReference>
<feature type="binding site" evidence="2">
    <location>
        <position position="301"/>
    </location>
    <ligand>
        <name>Zn(2+)</name>
        <dbReference type="ChEBI" id="CHEBI:29105"/>
        <label>2</label>
    </ligand>
</feature>
<feature type="binding site" evidence="2">
    <location>
        <position position="298"/>
    </location>
    <ligand>
        <name>Zn(2+)</name>
        <dbReference type="ChEBI" id="CHEBI:29105"/>
        <label>2</label>
    </ligand>
</feature>
<accession>A0A6N0NVI6</accession>
<dbReference type="SUPFAM" id="SSF52402">
    <property type="entry name" value="Adenine nucleotide alpha hydrolases-like"/>
    <property type="match status" value="1"/>
</dbReference>
<dbReference type="InterPro" id="IPR011063">
    <property type="entry name" value="TilS/TtcA_N"/>
</dbReference>
<keyword evidence="2" id="KW-0479">Metal-binding</keyword>
<reference evidence="5 6" key="1">
    <citation type="submission" date="2020-02" db="EMBL/GenBank/DDBJ databases">
        <title>Comparative genome analysis reveals the metabolism and evolution of the thermophilic archaeal genus Metallosphaera.</title>
        <authorList>
            <person name="Jiang C."/>
        </authorList>
    </citation>
    <scope>NUCLEOTIDE SEQUENCE [LARGE SCALE GENOMIC DNA]</scope>
    <source>
        <strain evidence="5 6">Ric-A</strain>
    </source>
</reference>
<dbReference type="EMBL" id="CP049074">
    <property type="protein sequence ID" value="QKQ99169.1"/>
    <property type="molecule type" value="Genomic_DNA"/>
</dbReference>
<evidence type="ECO:0000313" key="6">
    <source>
        <dbReference type="Proteomes" id="UP000509301"/>
    </source>
</evidence>
<dbReference type="GeneID" id="55640493"/>
<feature type="binding site" evidence="2">
    <location>
        <position position="287"/>
    </location>
    <ligand>
        <name>Zn(2+)</name>
        <dbReference type="ChEBI" id="CHEBI:29105"/>
        <label>2</label>
    </ligand>
</feature>
<dbReference type="InterPro" id="IPR035107">
    <property type="entry name" value="tRNA_thiolation_TtcA_Ctu1"/>
</dbReference>
<feature type="binding site" evidence="2">
    <location>
        <position position="3"/>
    </location>
    <ligand>
        <name>Zn(2+)</name>
        <dbReference type="ChEBI" id="CHEBI:29105"/>
        <label>1</label>
    </ligand>
</feature>
<feature type="binding site" evidence="3">
    <location>
        <position position="59"/>
    </location>
    <ligand>
        <name>ATP</name>
        <dbReference type="ChEBI" id="CHEBI:30616"/>
    </ligand>
</feature>
<dbReference type="Gene3D" id="3.40.50.620">
    <property type="entry name" value="HUPs"/>
    <property type="match status" value="1"/>
</dbReference>
<feature type="binding site" evidence="2">
    <location>
        <position position="284"/>
    </location>
    <ligand>
        <name>Zn(2+)</name>
        <dbReference type="ChEBI" id="CHEBI:29105"/>
        <label>2</label>
    </ligand>
</feature>
<dbReference type="KEGG" id="mten:GWK48_01065"/>
<dbReference type="GO" id="GO:0016787">
    <property type="term" value="F:hydrolase activity"/>
    <property type="evidence" value="ECO:0007669"/>
    <property type="project" value="UniProtKB-KW"/>
</dbReference>
<dbReference type="PANTHER" id="PTHR11807">
    <property type="entry name" value="ATPASES OF THE PP SUPERFAMILY-RELATED"/>
    <property type="match status" value="1"/>
</dbReference>
<dbReference type="Proteomes" id="UP000509301">
    <property type="component" value="Chromosome"/>
</dbReference>
<evidence type="ECO:0000259" key="4">
    <source>
        <dbReference type="Pfam" id="PF01171"/>
    </source>
</evidence>
<feature type="binding site" evidence="3">
    <location>
        <begin position="53"/>
        <end position="55"/>
    </location>
    <ligand>
        <name>ATP</name>
        <dbReference type="ChEBI" id="CHEBI:30616"/>
    </ligand>
</feature>
<dbReference type="AlphaFoldDB" id="A0A6N0NVI6"/>
<feature type="binding site" evidence="3">
    <location>
        <position position="163"/>
    </location>
    <ligand>
        <name>ATP</name>
        <dbReference type="ChEBI" id="CHEBI:30616"/>
    </ligand>
</feature>
<keyword evidence="3" id="KW-0547">Nucleotide-binding</keyword>
<name>A0A6N0NVI6_9CREN</name>
<feature type="binding site" evidence="2">
    <location>
        <position position="25"/>
    </location>
    <ligand>
        <name>Zn(2+)</name>
        <dbReference type="ChEBI" id="CHEBI:29105"/>
        <label>1</label>
    </ligand>
</feature>
<evidence type="ECO:0000256" key="2">
    <source>
        <dbReference type="PIRSR" id="PIRSR004976-50"/>
    </source>
</evidence>
<dbReference type="OrthoDB" id="33422at2157"/>
<keyword evidence="3" id="KW-0067">ATP-binding</keyword>
<gene>
    <name evidence="5" type="ORF">GWK48_01065</name>
</gene>
<evidence type="ECO:0000256" key="1">
    <source>
        <dbReference type="ARBA" id="ARBA00022679"/>
    </source>
</evidence>
<dbReference type="GO" id="GO:0016740">
    <property type="term" value="F:transferase activity"/>
    <property type="evidence" value="ECO:0007669"/>
    <property type="project" value="UniProtKB-KW"/>
</dbReference>
<dbReference type="GO" id="GO:0000049">
    <property type="term" value="F:tRNA binding"/>
    <property type="evidence" value="ECO:0007669"/>
    <property type="project" value="TreeGrafter"/>
</dbReference>
<organism evidence="5 6">
    <name type="scientific">Metallosphaera tengchongensis</name>
    <dbReference type="NCBI Taxonomy" id="1532350"/>
    <lineage>
        <taxon>Archaea</taxon>
        <taxon>Thermoproteota</taxon>
        <taxon>Thermoprotei</taxon>
        <taxon>Sulfolobales</taxon>
        <taxon>Sulfolobaceae</taxon>
        <taxon>Metallosphaera</taxon>
    </lineage>
</organism>
<feature type="domain" description="tRNA(Ile)-lysidine/2-thiocytidine synthase N-terminal" evidence="4">
    <location>
        <begin position="50"/>
        <end position="229"/>
    </location>
</feature>
<keyword evidence="1" id="KW-0808">Transferase</keyword>
<dbReference type="GO" id="GO:0046872">
    <property type="term" value="F:metal ion binding"/>
    <property type="evidence" value="ECO:0007669"/>
    <property type="project" value="UniProtKB-KW"/>
</dbReference>
<feature type="binding site" evidence="3">
    <location>
        <position position="168"/>
    </location>
    <ligand>
        <name>ATP</name>
        <dbReference type="ChEBI" id="CHEBI:30616"/>
    </ligand>
</feature>
<dbReference type="GO" id="GO:0002143">
    <property type="term" value="P:tRNA wobble position uridine thiolation"/>
    <property type="evidence" value="ECO:0007669"/>
    <property type="project" value="TreeGrafter"/>
</dbReference>
<dbReference type="GO" id="GO:0005524">
    <property type="term" value="F:ATP binding"/>
    <property type="evidence" value="ECO:0007669"/>
    <property type="project" value="UniProtKB-KW"/>
</dbReference>
<sequence>MYCKKCNSKAVIRVHFNSLPLCATHFSEWFESKVEKTIVDYNMIQRHETVGVAVSGGKDSSTLLHVLSKLSTKLGFDLVGINIDLGIDGGTQYSSLSTQMAIKNFELTGVRYKVLKLKESYGFSIDEAKTRIRRPVCSTCGLVKRYVLEEVAKGLGANVLATGHNLNDMAQFVMAGYHTGDLQNLARLRAVLPAENGYLKKVKPLFLSSEKEIMTYALMNKIPFMVDSCPNNRRVGGPTSDKLRKMLEATEDEIPGFMTRLVENFEKRIRPFFEDLPKYNLGKCKICGKPTNSDREICSFCALKIKMGGAKENVT</sequence>
<dbReference type="PANTHER" id="PTHR11807:SF12">
    <property type="entry name" value="CYTOPLASMIC TRNA 2-THIOLATION PROTEIN 1"/>
    <property type="match status" value="1"/>
</dbReference>
<evidence type="ECO:0000313" key="5">
    <source>
        <dbReference type="EMBL" id="QKQ99169.1"/>
    </source>
</evidence>
<evidence type="ECO:0000256" key="3">
    <source>
        <dbReference type="PIRSR" id="PIRSR004976-51"/>
    </source>
</evidence>
<dbReference type="RefSeq" id="WP_174628807.1">
    <property type="nucleotide sequence ID" value="NZ_CP049074.1"/>
</dbReference>
<protein>
    <submittedName>
        <fullName evidence="5">Adenine nucleotide alpha hydrolase family protein</fullName>
    </submittedName>
</protein>
<dbReference type="Pfam" id="PF01171">
    <property type="entry name" value="ATP_bind_3"/>
    <property type="match status" value="1"/>
</dbReference>
<keyword evidence="6" id="KW-1185">Reference proteome</keyword>
<proteinExistence type="predicted"/>
<keyword evidence="2" id="KW-0862">Zinc</keyword>
<feature type="binding site" evidence="2">
    <location>
        <position position="6"/>
    </location>
    <ligand>
        <name>Zn(2+)</name>
        <dbReference type="ChEBI" id="CHEBI:29105"/>
        <label>1</label>
    </ligand>
</feature>
<dbReference type="GO" id="GO:0002144">
    <property type="term" value="C:cytosolic tRNA wobble base thiouridylase complex"/>
    <property type="evidence" value="ECO:0007669"/>
    <property type="project" value="TreeGrafter"/>
</dbReference>
<dbReference type="InterPro" id="IPR014729">
    <property type="entry name" value="Rossmann-like_a/b/a_fold"/>
</dbReference>
<feature type="binding site" evidence="2">
    <location>
        <position position="22"/>
    </location>
    <ligand>
        <name>Zn(2+)</name>
        <dbReference type="ChEBI" id="CHEBI:29105"/>
        <label>1</label>
    </ligand>
</feature>
<keyword evidence="5" id="KW-0378">Hydrolase</keyword>
<feature type="binding site" evidence="3">
    <location>
        <position position="83"/>
    </location>
    <ligand>
        <name>ATP</name>
        <dbReference type="ChEBI" id="CHEBI:30616"/>
    </ligand>
</feature>